<feature type="region of interest" description="Disordered" evidence="1">
    <location>
        <begin position="372"/>
        <end position="406"/>
    </location>
</feature>
<name>A0ABY2M9L4_9LEPT</name>
<keyword evidence="2" id="KW-0472">Membrane</keyword>
<keyword evidence="2" id="KW-1133">Transmembrane helix</keyword>
<keyword evidence="4" id="KW-1185">Reference proteome</keyword>
<feature type="transmembrane region" description="Helical" evidence="2">
    <location>
        <begin position="254"/>
        <end position="277"/>
    </location>
</feature>
<gene>
    <name evidence="3" type="ORF">EHQ53_13990</name>
</gene>
<feature type="transmembrane region" description="Helical" evidence="2">
    <location>
        <begin position="147"/>
        <end position="166"/>
    </location>
</feature>
<keyword evidence="2" id="KW-0812">Transmembrane</keyword>
<accession>A0ABY2M9L4</accession>
<evidence type="ECO:0000256" key="1">
    <source>
        <dbReference type="SAM" id="MobiDB-lite"/>
    </source>
</evidence>
<dbReference type="RefSeq" id="WP_135646405.1">
    <property type="nucleotide sequence ID" value="NZ_RQGC01000009.1"/>
</dbReference>
<feature type="transmembrane region" description="Helical" evidence="2">
    <location>
        <begin position="227"/>
        <end position="247"/>
    </location>
</feature>
<reference evidence="4" key="1">
    <citation type="journal article" date="2019" name="PLoS Negl. Trop. Dis.">
        <title>Revisiting the worldwide diversity of Leptospira species in the environment.</title>
        <authorList>
            <person name="Vincent A.T."/>
            <person name="Schiettekatte O."/>
            <person name="Bourhy P."/>
            <person name="Veyrier F.J."/>
            <person name="Picardeau M."/>
        </authorList>
    </citation>
    <scope>NUCLEOTIDE SEQUENCE [LARGE SCALE GENOMIC DNA]</scope>
    <source>
        <strain evidence="4">201702690</strain>
    </source>
</reference>
<evidence type="ECO:0008006" key="5">
    <source>
        <dbReference type="Google" id="ProtNLM"/>
    </source>
</evidence>
<proteinExistence type="predicted"/>
<protein>
    <recommendedName>
        <fullName evidence="5">Phage tail tape measure protein</fullName>
    </recommendedName>
</protein>
<evidence type="ECO:0000313" key="4">
    <source>
        <dbReference type="Proteomes" id="UP000297273"/>
    </source>
</evidence>
<sequence>MAEEVKVSYLFDVQSAIANAGKLGKSFGALTVAAGNLISSGVQSIFSKIGSSMPMVADTFSQAGTVITNNLLMPLQRELLPLLRTFMQWVRDNRVMFLQLGQVIANAFRAAWAIGKAFFETISKLANSLWDTISGGGKATFSGFMNFLNLALLKITFIFTFIQILLEPLIKFIGQAFKAIWDNALMPFFHGFSEGFMSQVIPLFDEFLALIAEGKALIAELFDPSDFNWVAGVFQFIGRVVGTAIVLPFRIVIALVRALIASVKFLKMAFVSSATFIKDSFNSVINFFKSLPERIAGFFSGLGTSIMNSIMGGFQYLKDKAMEIISQIPGGKYALDLIDRGEPRTVPTATAGGMSNSSNVDVKQDINISVNGSRDPMAVGSEVKRQLEDKTSLRSQYQKSKIGKGF</sequence>
<feature type="compositionally biased region" description="Basic and acidic residues" evidence="1">
    <location>
        <begin position="382"/>
        <end position="392"/>
    </location>
</feature>
<organism evidence="3 4">
    <name type="scientific">Leptospira langatensis</name>
    <dbReference type="NCBI Taxonomy" id="2484983"/>
    <lineage>
        <taxon>Bacteria</taxon>
        <taxon>Pseudomonadati</taxon>
        <taxon>Spirochaetota</taxon>
        <taxon>Spirochaetia</taxon>
        <taxon>Leptospirales</taxon>
        <taxon>Leptospiraceae</taxon>
        <taxon>Leptospira</taxon>
    </lineage>
</organism>
<feature type="transmembrane region" description="Helical" evidence="2">
    <location>
        <begin position="297"/>
        <end position="317"/>
    </location>
</feature>
<dbReference type="EMBL" id="RQGC01000009">
    <property type="protein sequence ID" value="TGL39628.1"/>
    <property type="molecule type" value="Genomic_DNA"/>
</dbReference>
<evidence type="ECO:0000256" key="2">
    <source>
        <dbReference type="SAM" id="Phobius"/>
    </source>
</evidence>
<evidence type="ECO:0000313" key="3">
    <source>
        <dbReference type="EMBL" id="TGL39628.1"/>
    </source>
</evidence>
<dbReference type="Proteomes" id="UP000297273">
    <property type="component" value="Unassembled WGS sequence"/>
</dbReference>
<comment type="caution">
    <text evidence="3">The sequence shown here is derived from an EMBL/GenBank/DDBJ whole genome shotgun (WGS) entry which is preliminary data.</text>
</comment>